<keyword evidence="4 11" id="KW-0808">Transferase</keyword>
<feature type="transmembrane region" description="Helical" evidence="13">
    <location>
        <begin position="182"/>
        <end position="199"/>
    </location>
</feature>
<keyword evidence="3" id="KW-0444">Lipid biosynthesis</keyword>
<evidence type="ECO:0000256" key="4">
    <source>
        <dbReference type="ARBA" id="ARBA00022679"/>
    </source>
</evidence>
<evidence type="ECO:0000256" key="5">
    <source>
        <dbReference type="ARBA" id="ARBA00022692"/>
    </source>
</evidence>
<dbReference type="InterPro" id="IPR050324">
    <property type="entry name" value="CDP-alcohol_PTase-I"/>
</dbReference>
<keyword evidence="9" id="KW-0594">Phospholipid biosynthesis</keyword>
<evidence type="ECO:0000256" key="6">
    <source>
        <dbReference type="ARBA" id="ARBA00022989"/>
    </source>
</evidence>
<dbReference type="PANTHER" id="PTHR14269">
    <property type="entry name" value="CDP-DIACYLGLYCEROL--GLYCEROL-3-PHOSPHATE 3-PHOSPHATIDYLTRANSFERASE-RELATED"/>
    <property type="match status" value="1"/>
</dbReference>
<evidence type="ECO:0000256" key="12">
    <source>
        <dbReference type="SAM" id="MobiDB-lite"/>
    </source>
</evidence>
<protein>
    <submittedName>
        <fullName evidence="14">CDP-alcohol phosphatidyltransferase family protein</fullName>
    </submittedName>
</protein>
<keyword evidence="8 13" id="KW-0472">Membrane</keyword>
<evidence type="ECO:0000256" key="13">
    <source>
        <dbReference type="SAM" id="Phobius"/>
    </source>
</evidence>
<feature type="transmembrane region" description="Helical" evidence="13">
    <location>
        <begin position="205"/>
        <end position="229"/>
    </location>
</feature>
<dbReference type="InterPro" id="IPR048254">
    <property type="entry name" value="CDP_ALCOHOL_P_TRANSF_CS"/>
</dbReference>
<dbReference type="EMBL" id="JABCUR010000007">
    <property type="protein sequence ID" value="NMW65560.1"/>
    <property type="molecule type" value="Genomic_DNA"/>
</dbReference>
<evidence type="ECO:0000256" key="9">
    <source>
        <dbReference type="ARBA" id="ARBA00023209"/>
    </source>
</evidence>
<keyword evidence="10" id="KW-1208">Phospholipid metabolism</keyword>
<dbReference type="GO" id="GO:0016020">
    <property type="term" value="C:membrane"/>
    <property type="evidence" value="ECO:0007669"/>
    <property type="project" value="UniProtKB-SubCell"/>
</dbReference>
<dbReference type="GO" id="GO:0046474">
    <property type="term" value="P:glycerophospholipid biosynthetic process"/>
    <property type="evidence" value="ECO:0007669"/>
    <property type="project" value="TreeGrafter"/>
</dbReference>
<gene>
    <name evidence="14" type="ORF">HHJ78_08525</name>
</gene>
<dbReference type="InterPro" id="IPR043130">
    <property type="entry name" value="CDP-OH_PTrfase_TM_dom"/>
</dbReference>
<dbReference type="RefSeq" id="WP_169772202.1">
    <property type="nucleotide sequence ID" value="NZ_JABCUR010000007.1"/>
</dbReference>
<keyword evidence="7" id="KW-0443">Lipid metabolism</keyword>
<evidence type="ECO:0000256" key="8">
    <source>
        <dbReference type="ARBA" id="ARBA00023136"/>
    </source>
</evidence>
<proteinExistence type="inferred from homology"/>
<evidence type="ECO:0000256" key="2">
    <source>
        <dbReference type="ARBA" id="ARBA00010441"/>
    </source>
</evidence>
<evidence type="ECO:0000256" key="3">
    <source>
        <dbReference type="ARBA" id="ARBA00022516"/>
    </source>
</evidence>
<evidence type="ECO:0000256" key="11">
    <source>
        <dbReference type="RuleBase" id="RU003750"/>
    </source>
</evidence>
<dbReference type="InterPro" id="IPR000462">
    <property type="entry name" value="CDP-OH_P_trans"/>
</dbReference>
<comment type="subcellular location">
    <subcellularLocation>
        <location evidence="1">Membrane</location>
        <topology evidence="1">Multi-pass membrane protein</topology>
    </subcellularLocation>
</comment>
<dbReference type="PROSITE" id="PS00379">
    <property type="entry name" value="CDP_ALCOHOL_P_TRANSF"/>
    <property type="match status" value="1"/>
</dbReference>
<dbReference type="Proteomes" id="UP000578252">
    <property type="component" value="Unassembled WGS sequence"/>
</dbReference>
<dbReference type="AlphaFoldDB" id="A0A7Y0U245"/>
<feature type="transmembrane region" description="Helical" evidence="13">
    <location>
        <begin position="151"/>
        <end position="170"/>
    </location>
</feature>
<keyword evidence="6 13" id="KW-1133">Transmembrane helix</keyword>
<feature type="transmembrane region" description="Helical" evidence="13">
    <location>
        <begin position="58"/>
        <end position="79"/>
    </location>
</feature>
<feature type="compositionally biased region" description="Polar residues" evidence="12">
    <location>
        <begin position="19"/>
        <end position="28"/>
    </location>
</feature>
<dbReference type="Gene3D" id="1.20.120.1760">
    <property type="match status" value="1"/>
</dbReference>
<dbReference type="GO" id="GO:0016780">
    <property type="term" value="F:phosphotransferase activity, for other substituted phosphate groups"/>
    <property type="evidence" value="ECO:0007669"/>
    <property type="project" value="InterPro"/>
</dbReference>
<comment type="similarity">
    <text evidence="2 11">Belongs to the CDP-alcohol phosphatidyltransferase class-I family.</text>
</comment>
<evidence type="ECO:0000256" key="10">
    <source>
        <dbReference type="ARBA" id="ARBA00023264"/>
    </source>
</evidence>
<dbReference type="PANTHER" id="PTHR14269:SF52">
    <property type="entry name" value="PHOSPHATIDYLGLYCEROPHOSPHATE SYNTHASE-RELATED"/>
    <property type="match status" value="1"/>
</dbReference>
<accession>A0A7Y0U245</accession>
<evidence type="ECO:0000256" key="7">
    <source>
        <dbReference type="ARBA" id="ARBA00023098"/>
    </source>
</evidence>
<evidence type="ECO:0000313" key="15">
    <source>
        <dbReference type="Proteomes" id="UP000578252"/>
    </source>
</evidence>
<name>A0A7Y0U245_9ACTO</name>
<evidence type="ECO:0000313" key="14">
    <source>
        <dbReference type="EMBL" id="NMW65560.1"/>
    </source>
</evidence>
<keyword evidence="5 13" id="KW-0812">Transmembrane</keyword>
<comment type="caution">
    <text evidence="14">The sequence shown here is derived from an EMBL/GenBank/DDBJ whole genome shotgun (WGS) entry which is preliminary data.</text>
</comment>
<reference evidence="14 15" key="1">
    <citation type="submission" date="2020-04" db="EMBL/GenBank/DDBJ databases">
        <title>Antimicrobial susceptibility and clonality of vaginal-derived multi-drug resistant Mobiluncus isolates in China.</title>
        <authorList>
            <person name="Zhang X."/>
        </authorList>
    </citation>
    <scope>NUCLEOTIDE SEQUENCE [LARGE SCALE GENOMIC DNA]</scope>
    <source>
        <strain evidence="14 15">13</strain>
    </source>
</reference>
<feature type="region of interest" description="Disordered" evidence="12">
    <location>
        <begin position="1"/>
        <end position="39"/>
    </location>
</feature>
<organism evidence="14 15">
    <name type="scientific">Mobiluncus mulieris</name>
    <dbReference type="NCBI Taxonomy" id="2052"/>
    <lineage>
        <taxon>Bacteria</taxon>
        <taxon>Bacillati</taxon>
        <taxon>Actinomycetota</taxon>
        <taxon>Actinomycetes</taxon>
        <taxon>Actinomycetales</taxon>
        <taxon>Actinomycetaceae</taxon>
        <taxon>Mobiluncus</taxon>
    </lineage>
</organism>
<sequence length="241" mass="25549">MNEPTSPAAENPGAMNGQPGVSGQSGVENSAEPGNPAAQPKAGFWGVPVGQPAPNWNIANLLTVLRLVMIPVFIWLMFVSNPPARWAALAVFALASLTDKLDGSLARGRNLVTDFGKLADPIADKALVLAAFVLLALQPGLWWMWIVTVLVFVREIGITLLRLAMVKIAVMPASRGGKLKTVTQIVLILVLLVPWPALAPGAWPAIHVASVVLAVLVVGITVGTGLDYVRQAIRLTHQTSR</sequence>
<dbReference type="Pfam" id="PF01066">
    <property type="entry name" value="CDP-OH_P_transf"/>
    <property type="match status" value="1"/>
</dbReference>
<evidence type="ECO:0000256" key="1">
    <source>
        <dbReference type="ARBA" id="ARBA00004141"/>
    </source>
</evidence>